<feature type="transmembrane region" description="Helical" evidence="6">
    <location>
        <begin position="120"/>
        <end position="140"/>
    </location>
</feature>
<feature type="transmembrane region" description="Helical" evidence="6">
    <location>
        <begin position="95"/>
        <end position="113"/>
    </location>
</feature>
<dbReference type="Proteomes" id="UP000029725">
    <property type="component" value="Unassembled WGS sequence"/>
</dbReference>
<comment type="function">
    <text evidence="6">Probably involved in transport through the plasma membrane.</text>
</comment>
<dbReference type="EMBL" id="JMKJ01000088">
    <property type="protein sequence ID" value="KGG52373.1"/>
    <property type="molecule type" value="Genomic_DNA"/>
</dbReference>
<evidence type="ECO:0000313" key="7">
    <source>
        <dbReference type="EMBL" id="KGG52373.1"/>
    </source>
</evidence>
<evidence type="ECO:0000313" key="8">
    <source>
        <dbReference type="Proteomes" id="UP000029725"/>
    </source>
</evidence>
<keyword evidence="8" id="KW-1185">Reference proteome</keyword>
<keyword evidence="4 6" id="KW-1133">Transmembrane helix</keyword>
<accession>A0A098VTI6</accession>
<feature type="transmembrane region" description="Helical" evidence="6">
    <location>
        <begin position="52"/>
        <end position="75"/>
    </location>
</feature>
<dbReference type="InterPro" id="IPR007603">
    <property type="entry name" value="Choline_transptr-like"/>
</dbReference>
<organism evidence="7 8">
    <name type="scientific">Mitosporidium daphniae</name>
    <dbReference type="NCBI Taxonomy" id="1485682"/>
    <lineage>
        <taxon>Eukaryota</taxon>
        <taxon>Fungi</taxon>
        <taxon>Fungi incertae sedis</taxon>
        <taxon>Microsporidia</taxon>
        <taxon>Mitosporidium</taxon>
    </lineage>
</organism>
<comment type="similarity">
    <text evidence="2 6">Belongs to the CTL (choline transporter-like) family.</text>
</comment>
<dbReference type="GeneID" id="25258735"/>
<sequence length="495" mass="56318">MADQHLESGVETNPILDAFHPSIDAKEYMRENEENFELQEESHLNDELYSKLFLGCSILFFLIAITILIMSPFSLSKISPTSKIFNMIISHSSQLFAGLFLTNIVGVGCIYILSIYTSLFVYSLLASILTFWGVCCWIFSYQVPWFLSIVFFIVPIFFLGLYRNIVKAIPQAIKVAQLTCLVAKKNSYYLAIIFCLCQTFTLLLSGIWFVIFSHSLLLGFHHLKDASFYSFTFTSVLVGAFLVFFYIWTCTLLGNVQKMLTAFVIIDWWRLHSCELQGNTSPTASLINNNQQRREDFLLDATDWLFWMWKSAPGQLCCSSLILSFFSFVELFICSSLSLWKYTIGFFWMPFWLSSSNSFIHHIVHWIHLKKAAASSLALINLVNQPGSSSSTLSLCSSYAQLQRILLHHQVHVVAPGLLHLLLDLVSFLVSFIIATFVIFTDNNIEINIAVFGILAYWMLGSSVNKNLFRMIRDVADCILLCHIRSADGRVLDGS</sequence>
<evidence type="ECO:0000256" key="1">
    <source>
        <dbReference type="ARBA" id="ARBA00004141"/>
    </source>
</evidence>
<feature type="transmembrane region" description="Helical" evidence="6">
    <location>
        <begin position="316"/>
        <end position="340"/>
    </location>
</feature>
<evidence type="ECO:0000256" key="6">
    <source>
        <dbReference type="RuleBase" id="RU368066"/>
    </source>
</evidence>
<dbReference type="HOGENOM" id="CLU_551035_0_0_1"/>
<feature type="transmembrane region" description="Helical" evidence="6">
    <location>
        <begin position="346"/>
        <end position="367"/>
    </location>
</feature>
<dbReference type="OrthoDB" id="420519at2759"/>
<dbReference type="Pfam" id="PF04515">
    <property type="entry name" value="Choline_transpo"/>
    <property type="match status" value="1"/>
</dbReference>
<dbReference type="AlphaFoldDB" id="A0A098VTI6"/>
<protein>
    <recommendedName>
        <fullName evidence="6">Protein PNS1</fullName>
    </recommendedName>
</protein>
<keyword evidence="3 6" id="KW-0812">Transmembrane</keyword>
<name>A0A098VTI6_9MICR</name>
<reference evidence="7 8" key="1">
    <citation type="submission" date="2014-04" db="EMBL/GenBank/DDBJ databases">
        <title>A new species of microsporidia sheds light on the evolution of extreme parasitism.</title>
        <authorList>
            <person name="Haag K.L."/>
            <person name="James T.Y."/>
            <person name="Larsson R."/>
            <person name="Schaer T.M."/>
            <person name="Refardt D."/>
            <person name="Pombert J.-F."/>
            <person name="Ebert D."/>
        </authorList>
    </citation>
    <scope>NUCLEOTIDE SEQUENCE [LARGE SCALE GENOMIC DNA]</scope>
    <source>
        <strain evidence="7 8">UGP3</strain>
        <tissue evidence="7">Spores</tissue>
    </source>
</reference>
<feature type="transmembrane region" description="Helical" evidence="6">
    <location>
        <begin position="445"/>
        <end position="464"/>
    </location>
</feature>
<comment type="caution">
    <text evidence="7">The sequence shown here is derived from an EMBL/GenBank/DDBJ whole genome shotgun (WGS) entry which is preliminary data.</text>
</comment>
<dbReference type="RefSeq" id="XP_013238831.1">
    <property type="nucleotide sequence ID" value="XM_013383377.1"/>
</dbReference>
<feature type="transmembrane region" description="Helical" evidence="6">
    <location>
        <begin position="146"/>
        <end position="166"/>
    </location>
</feature>
<dbReference type="VEuPathDB" id="MicrosporidiaDB:DI09_17p30"/>
<evidence type="ECO:0000256" key="5">
    <source>
        <dbReference type="ARBA" id="ARBA00023136"/>
    </source>
</evidence>
<evidence type="ECO:0000256" key="4">
    <source>
        <dbReference type="ARBA" id="ARBA00022989"/>
    </source>
</evidence>
<keyword evidence="5 6" id="KW-0472">Membrane</keyword>
<feature type="transmembrane region" description="Helical" evidence="6">
    <location>
        <begin position="231"/>
        <end position="253"/>
    </location>
</feature>
<comment type="subcellular location">
    <subcellularLocation>
        <location evidence="6">Cell membrane</location>
        <topology evidence="6">Multi-pass membrane protein</topology>
    </subcellularLocation>
    <subcellularLocation>
        <location evidence="1">Membrane</location>
        <topology evidence="1">Multi-pass membrane protein</topology>
    </subcellularLocation>
</comment>
<evidence type="ECO:0000256" key="2">
    <source>
        <dbReference type="ARBA" id="ARBA00007168"/>
    </source>
</evidence>
<feature type="transmembrane region" description="Helical" evidence="6">
    <location>
        <begin position="187"/>
        <end position="211"/>
    </location>
</feature>
<gene>
    <name evidence="7" type="ORF">DI09_17p30</name>
</gene>
<proteinExistence type="inferred from homology"/>
<feature type="transmembrane region" description="Helical" evidence="6">
    <location>
        <begin position="413"/>
        <end position="439"/>
    </location>
</feature>
<evidence type="ECO:0000256" key="3">
    <source>
        <dbReference type="ARBA" id="ARBA00022692"/>
    </source>
</evidence>